<evidence type="ECO:0000256" key="1">
    <source>
        <dbReference type="SAM" id="Phobius"/>
    </source>
</evidence>
<organism evidence="2 3">
    <name type="scientific">Pseudomonas ulcerans</name>
    <dbReference type="NCBI Taxonomy" id="3115852"/>
    <lineage>
        <taxon>Bacteria</taxon>
        <taxon>Pseudomonadati</taxon>
        <taxon>Pseudomonadota</taxon>
        <taxon>Gammaproteobacteria</taxon>
        <taxon>Pseudomonadales</taxon>
        <taxon>Pseudomonadaceae</taxon>
        <taxon>Pseudomonas</taxon>
    </lineage>
</organism>
<dbReference type="PANTHER" id="PTHR34821:SF2">
    <property type="entry name" value="INNER MEMBRANE PROTEIN YDCZ"/>
    <property type="match status" value="1"/>
</dbReference>
<dbReference type="InterPro" id="IPR006750">
    <property type="entry name" value="YdcZ"/>
</dbReference>
<protein>
    <submittedName>
        <fullName evidence="2">DMT family transporter</fullName>
    </submittedName>
</protein>
<accession>A0ABU7HV16</accession>
<dbReference type="EMBL" id="JAZDQJ010000024">
    <property type="protein sequence ID" value="MEE1935387.1"/>
    <property type="molecule type" value="Genomic_DNA"/>
</dbReference>
<proteinExistence type="predicted"/>
<feature type="transmembrane region" description="Helical" evidence="1">
    <location>
        <begin position="65"/>
        <end position="86"/>
    </location>
</feature>
<dbReference type="Pfam" id="PF04657">
    <property type="entry name" value="DMT_YdcZ"/>
    <property type="match status" value="1"/>
</dbReference>
<dbReference type="Proteomes" id="UP001335100">
    <property type="component" value="Unassembled WGS sequence"/>
</dbReference>
<evidence type="ECO:0000313" key="3">
    <source>
        <dbReference type="Proteomes" id="UP001335100"/>
    </source>
</evidence>
<dbReference type="RefSeq" id="WP_330076135.1">
    <property type="nucleotide sequence ID" value="NZ_JAZDQJ010000024.1"/>
</dbReference>
<evidence type="ECO:0000313" key="2">
    <source>
        <dbReference type="EMBL" id="MEE1935387.1"/>
    </source>
</evidence>
<dbReference type="PANTHER" id="PTHR34821">
    <property type="entry name" value="INNER MEMBRANE PROTEIN YDCZ"/>
    <property type="match status" value="1"/>
</dbReference>
<reference evidence="2 3" key="1">
    <citation type="submission" date="2024-01" db="EMBL/GenBank/DDBJ databases">
        <title>Unpublished Manusciprt.</title>
        <authorList>
            <person name="Duman M."/>
            <person name="Valdes E.G."/>
            <person name="Ajmi N."/>
            <person name="Altun S."/>
            <person name="Saticioglu I.B."/>
        </authorList>
    </citation>
    <scope>NUCLEOTIDE SEQUENCE [LARGE SCALE GENOMIC DNA]</scope>
    <source>
        <strain evidence="2 3">148P</strain>
    </source>
</reference>
<feature type="transmembrane region" description="Helical" evidence="1">
    <location>
        <begin position="119"/>
        <end position="139"/>
    </location>
</feature>
<feature type="transmembrane region" description="Helical" evidence="1">
    <location>
        <begin position="92"/>
        <end position="112"/>
    </location>
</feature>
<feature type="transmembrane region" description="Helical" evidence="1">
    <location>
        <begin position="32"/>
        <end position="53"/>
    </location>
</feature>
<sequence>MAWVVALLIAAGAALVVQNLLMVHISSGVSTVLVALLLNSAVGLVVLLTLLLARSGMAGLGEMFATLRYWSVLPGVLGSFIVFASISGYQRLGAAAAISVLIASQLVVGLGVDMFRSGWSGLSPLLGVILLVGGAWLVASR</sequence>
<name>A0ABU7HV16_9PSED</name>
<keyword evidence="1" id="KW-1133">Transmembrane helix</keyword>
<keyword evidence="1" id="KW-0812">Transmembrane</keyword>
<keyword evidence="1" id="KW-0472">Membrane</keyword>
<gene>
    <name evidence="2" type="ORF">V0R50_19325</name>
</gene>
<keyword evidence="3" id="KW-1185">Reference proteome</keyword>
<comment type="caution">
    <text evidence="2">The sequence shown here is derived from an EMBL/GenBank/DDBJ whole genome shotgun (WGS) entry which is preliminary data.</text>
</comment>